<gene>
    <name evidence="2" type="ORF">SAMN05216324_10557</name>
</gene>
<feature type="chain" id="PRO_5009678648" description="EF-hand domain-containing protein" evidence="1">
    <location>
        <begin position="20"/>
        <end position="303"/>
    </location>
</feature>
<dbReference type="InterPro" id="IPR032274">
    <property type="entry name" value="DUF4835"/>
</dbReference>
<name>A0A1K2ILS6_9FLAO</name>
<keyword evidence="1" id="KW-0732">Signal</keyword>
<sequence length="303" mass="35188">MKKYISLFLLLFIFNLSFSQELLATVQVNAQQLGGSNQQAYKALEKSLRDFINNTSWTGKKLQNFEKIKCNFAIVLTESPGNNKYKGSIVVQAVRPVYNTNYESTLINLQDQRFSFEYIENENLIFNERQFSGKNLIDMISFYVYVILGYDADSFQSSGGTPWFQKAQQIAQNGESQNNYEGWKQINEPRNRSQLIREIMSPNMVQLRSLFYTYHRAGLDNLFNQDQTQAKKVIFDGLLQLKTYESNFTQNYYLDLFLTNKADEIFNIFNSNNNGGIALGDLKQLLILMNPKNTDAKWSQWKQ</sequence>
<feature type="signal peptide" evidence="1">
    <location>
        <begin position="1"/>
        <end position="19"/>
    </location>
</feature>
<evidence type="ECO:0000313" key="3">
    <source>
        <dbReference type="Proteomes" id="UP000182034"/>
    </source>
</evidence>
<proteinExistence type="predicted"/>
<reference evidence="3" key="1">
    <citation type="submission" date="2016-10" db="EMBL/GenBank/DDBJ databases">
        <authorList>
            <person name="Varghese N."/>
            <person name="Submissions S."/>
        </authorList>
    </citation>
    <scope>NUCLEOTIDE SEQUENCE [LARGE SCALE GENOMIC DNA]</scope>
    <source>
        <strain evidence="3">SUR2</strain>
    </source>
</reference>
<dbReference type="Proteomes" id="UP000182034">
    <property type="component" value="Unassembled WGS sequence"/>
</dbReference>
<dbReference type="AlphaFoldDB" id="A0A1K2ILS6"/>
<dbReference type="EMBL" id="FPKW01000005">
    <property type="protein sequence ID" value="SFZ93393.1"/>
    <property type="molecule type" value="Genomic_DNA"/>
</dbReference>
<keyword evidence="3" id="KW-1185">Reference proteome</keyword>
<dbReference type="OrthoDB" id="9773381at2"/>
<dbReference type="RefSeq" id="WP_072409029.1">
    <property type="nucleotide sequence ID" value="NZ_FPKW01000005.1"/>
</dbReference>
<organism evidence="2 3">
    <name type="scientific">Chryseobacterium limigenitum</name>
    <dbReference type="NCBI Taxonomy" id="1612149"/>
    <lineage>
        <taxon>Bacteria</taxon>
        <taxon>Pseudomonadati</taxon>
        <taxon>Bacteroidota</taxon>
        <taxon>Flavobacteriia</taxon>
        <taxon>Flavobacteriales</taxon>
        <taxon>Weeksellaceae</taxon>
        <taxon>Chryseobacterium group</taxon>
        <taxon>Chryseobacterium</taxon>
    </lineage>
</organism>
<dbReference type="Pfam" id="PF16119">
    <property type="entry name" value="DUF4835"/>
    <property type="match status" value="1"/>
</dbReference>
<evidence type="ECO:0008006" key="4">
    <source>
        <dbReference type="Google" id="ProtNLM"/>
    </source>
</evidence>
<protein>
    <recommendedName>
        <fullName evidence="4">EF-hand domain-containing protein</fullName>
    </recommendedName>
</protein>
<dbReference type="STRING" id="1612149.SAMN05216324_10557"/>
<evidence type="ECO:0000256" key="1">
    <source>
        <dbReference type="SAM" id="SignalP"/>
    </source>
</evidence>
<evidence type="ECO:0000313" key="2">
    <source>
        <dbReference type="EMBL" id="SFZ93393.1"/>
    </source>
</evidence>
<accession>A0A1K2ILS6</accession>